<reference evidence="2 3" key="1">
    <citation type="submission" date="2016-05" db="EMBL/GenBank/DDBJ databases">
        <title>Complete genome sequence of Rathayibacter tritici NCPPB 1953.</title>
        <authorList>
            <person name="Park J."/>
            <person name="Lee H.-H."/>
            <person name="Lee S.-W."/>
            <person name="Seo Y.-S."/>
        </authorList>
    </citation>
    <scope>NUCLEOTIDE SEQUENCE [LARGE SCALE GENOMIC DNA]</scope>
    <source>
        <strain evidence="2 3">NCPPB 1953</strain>
    </source>
</reference>
<sequence>MDVEELTSRTEALIGDGAGTARLLILNRRGDLTHVRVVVAPRFTASLRAPHIHAVLAMLVEQRLKVALAGRATAVVEHRPDRVVVGLSCLPDDLREVVGASLSALRVRIADIDEALSARDRVAAIHEKAEVSPMTSVRARFLDSVHAGRSSDSDVRTLSGKRLVEELSAALVDENVMLAVVGSLSAADIEGLKRLLRASPPYGLAPYSVHQPESGIIHESDESLVQDMVRVGCATVGRGHRDYAAVQIGALAFGGFPLSRLTRRLRETERLAYAPRAFLDPSLGYSTFGLEMDVRRGQGAHALSAAMEEFSGLLEDYDGFELAKSYAVGAMQISCSSASGYASVLAGLQALRLPIAWLQRYEQSIQALDFDSVRLMQNWFFAE</sequence>
<gene>
    <name evidence="2" type="ORF">A6122_2065</name>
</gene>
<dbReference type="InterPro" id="IPR007863">
    <property type="entry name" value="Peptidase_M16_C"/>
</dbReference>
<name>A0A160KUC9_9MICO</name>
<dbReference type="Proteomes" id="UP000077071">
    <property type="component" value="Chromosome"/>
</dbReference>
<dbReference type="EMBL" id="CP015515">
    <property type="protein sequence ID" value="AND17189.1"/>
    <property type="molecule type" value="Genomic_DNA"/>
</dbReference>
<evidence type="ECO:0000313" key="2">
    <source>
        <dbReference type="EMBL" id="AND17189.1"/>
    </source>
</evidence>
<dbReference type="STRING" id="33888.A6122_2065"/>
<proteinExistence type="predicted"/>
<dbReference type="PATRIC" id="fig|33888.3.peg.2288"/>
<feature type="domain" description="Peptidase M16 C-terminal" evidence="1">
    <location>
        <begin position="173"/>
        <end position="316"/>
    </location>
</feature>
<dbReference type="AlphaFoldDB" id="A0A160KUC9"/>
<dbReference type="Gene3D" id="3.30.830.10">
    <property type="entry name" value="Metalloenzyme, LuxS/M16 peptidase-like"/>
    <property type="match status" value="1"/>
</dbReference>
<dbReference type="Pfam" id="PF05193">
    <property type="entry name" value="Peptidase_M16_C"/>
    <property type="match status" value="1"/>
</dbReference>
<keyword evidence="3" id="KW-1185">Reference proteome</keyword>
<dbReference type="GO" id="GO:0046872">
    <property type="term" value="F:metal ion binding"/>
    <property type="evidence" value="ECO:0007669"/>
    <property type="project" value="InterPro"/>
</dbReference>
<dbReference type="KEGG" id="rtn:A6122_2065"/>
<dbReference type="SUPFAM" id="SSF63411">
    <property type="entry name" value="LuxS/MPP-like metallohydrolase"/>
    <property type="match status" value="1"/>
</dbReference>
<protein>
    <recommendedName>
        <fullName evidence="1">Peptidase M16 C-terminal domain-containing protein</fullName>
    </recommendedName>
</protein>
<evidence type="ECO:0000313" key="3">
    <source>
        <dbReference type="Proteomes" id="UP000077071"/>
    </source>
</evidence>
<evidence type="ECO:0000259" key="1">
    <source>
        <dbReference type="Pfam" id="PF05193"/>
    </source>
</evidence>
<organism evidence="2 3">
    <name type="scientific">Rathayibacter tritici</name>
    <dbReference type="NCBI Taxonomy" id="33888"/>
    <lineage>
        <taxon>Bacteria</taxon>
        <taxon>Bacillati</taxon>
        <taxon>Actinomycetota</taxon>
        <taxon>Actinomycetes</taxon>
        <taxon>Micrococcales</taxon>
        <taxon>Microbacteriaceae</taxon>
        <taxon>Rathayibacter</taxon>
    </lineage>
</organism>
<dbReference type="InterPro" id="IPR011249">
    <property type="entry name" value="Metalloenz_LuxS/M16"/>
</dbReference>
<accession>A0A160KUC9</accession>